<dbReference type="CDD" id="cd05259">
    <property type="entry name" value="PCBER_SDR_a"/>
    <property type="match status" value="1"/>
</dbReference>
<sequence>MTTPQSVLVLGLGELGTAVLNALCSHPLLPTSSTTLTLLVRPSTLSAPNQAQKALLDAFRARGVILQPGDIVNSSTAELTALFAPHDVVIGCTGMAAPAGTQVKQARAALAAGAPRYVPWQFGVDYDAIGAASAQDLFTEQLEVRGLLRAQERTRWCVVSTGIFMSFAFWEGFGVVGEKGEVVRALGSWENGLTVTAVEDIGRMVAEVVFAEGAWPVEERGSGIVFIAGDTLKYKEFAEVVGRVTGKEVRKELWTVEKLEQDVTEEPDNGMRKYRAVFAKGVGVAWDKGKTLNARLGIELQTAEQWARESWNQS</sequence>
<evidence type="ECO:0000313" key="5">
    <source>
        <dbReference type="Proteomes" id="UP000799766"/>
    </source>
</evidence>
<dbReference type="EMBL" id="MU001683">
    <property type="protein sequence ID" value="KAF2456343.1"/>
    <property type="molecule type" value="Genomic_DNA"/>
</dbReference>
<organism evidence="4 5">
    <name type="scientific">Lineolata rhizophorae</name>
    <dbReference type="NCBI Taxonomy" id="578093"/>
    <lineage>
        <taxon>Eukaryota</taxon>
        <taxon>Fungi</taxon>
        <taxon>Dikarya</taxon>
        <taxon>Ascomycota</taxon>
        <taxon>Pezizomycotina</taxon>
        <taxon>Dothideomycetes</taxon>
        <taxon>Dothideomycetes incertae sedis</taxon>
        <taxon>Lineolatales</taxon>
        <taxon>Lineolataceae</taxon>
        <taxon>Lineolata</taxon>
    </lineage>
</organism>
<dbReference type="Gene3D" id="3.90.25.10">
    <property type="entry name" value="UDP-galactose 4-epimerase, domain 1"/>
    <property type="match status" value="1"/>
</dbReference>
<dbReference type="InterPro" id="IPR051609">
    <property type="entry name" value="NmrA/Isoflavone_reductase-like"/>
</dbReference>
<reference evidence="4" key="1">
    <citation type="journal article" date="2020" name="Stud. Mycol.">
        <title>101 Dothideomycetes genomes: a test case for predicting lifestyles and emergence of pathogens.</title>
        <authorList>
            <person name="Haridas S."/>
            <person name="Albert R."/>
            <person name="Binder M."/>
            <person name="Bloem J."/>
            <person name="Labutti K."/>
            <person name="Salamov A."/>
            <person name="Andreopoulos B."/>
            <person name="Baker S."/>
            <person name="Barry K."/>
            <person name="Bills G."/>
            <person name="Bluhm B."/>
            <person name="Cannon C."/>
            <person name="Castanera R."/>
            <person name="Culley D."/>
            <person name="Daum C."/>
            <person name="Ezra D."/>
            <person name="Gonzalez J."/>
            <person name="Henrissat B."/>
            <person name="Kuo A."/>
            <person name="Liang C."/>
            <person name="Lipzen A."/>
            <person name="Lutzoni F."/>
            <person name="Magnuson J."/>
            <person name="Mondo S."/>
            <person name="Nolan M."/>
            <person name="Ohm R."/>
            <person name="Pangilinan J."/>
            <person name="Park H.-J."/>
            <person name="Ramirez L."/>
            <person name="Alfaro M."/>
            <person name="Sun H."/>
            <person name="Tritt A."/>
            <person name="Yoshinaga Y."/>
            <person name="Zwiers L.-H."/>
            <person name="Turgeon B."/>
            <person name="Goodwin S."/>
            <person name="Spatafora J."/>
            <person name="Crous P."/>
            <person name="Grigoriev I."/>
        </authorList>
    </citation>
    <scope>NUCLEOTIDE SEQUENCE</scope>
    <source>
        <strain evidence="4">ATCC 16933</strain>
    </source>
</reference>
<dbReference type="InterPro" id="IPR045312">
    <property type="entry name" value="PCBER-like"/>
</dbReference>
<name>A0A6A6NYK1_9PEZI</name>
<dbReference type="OrthoDB" id="5283654at2759"/>
<feature type="domain" description="NmrA-like" evidence="3">
    <location>
        <begin position="8"/>
        <end position="263"/>
    </location>
</feature>
<keyword evidence="5" id="KW-1185">Reference proteome</keyword>
<dbReference type="GO" id="GO:0016491">
    <property type="term" value="F:oxidoreductase activity"/>
    <property type="evidence" value="ECO:0007669"/>
    <property type="project" value="UniProtKB-KW"/>
</dbReference>
<dbReference type="Pfam" id="PF05368">
    <property type="entry name" value="NmrA"/>
    <property type="match status" value="1"/>
</dbReference>
<dbReference type="PANTHER" id="PTHR47706:SF6">
    <property type="entry name" value="NMRA-LIKE FAMILY PROTEIN (AFU_ORTHOLOGUE AFUA_6G00280)"/>
    <property type="match status" value="1"/>
</dbReference>
<dbReference type="InterPro" id="IPR036291">
    <property type="entry name" value="NAD(P)-bd_dom_sf"/>
</dbReference>
<accession>A0A6A6NYK1</accession>
<proteinExistence type="predicted"/>
<dbReference type="InterPro" id="IPR008030">
    <property type="entry name" value="NmrA-like"/>
</dbReference>
<evidence type="ECO:0000256" key="2">
    <source>
        <dbReference type="ARBA" id="ARBA00023002"/>
    </source>
</evidence>
<gene>
    <name evidence="4" type="ORF">BDY21DRAFT_364561</name>
</gene>
<protein>
    <submittedName>
        <fullName evidence="4">NmrA family protein</fullName>
    </submittedName>
</protein>
<keyword evidence="1" id="KW-0521">NADP</keyword>
<evidence type="ECO:0000259" key="3">
    <source>
        <dbReference type="Pfam" id="PF05368"/>
    </source>
</evidence>
<dbReference type="Gene3D" id="3.40.50.720">
    <property type="entry name" value="NAD(P)-binding Rossmann-like Domain"/>
    <property type="match status" value="1"/>
</dbReference>
<evidence type="ECO:0000313" key="4">
    <source>
        <dbReference type="EMBL" id="KAF2456343.1"/>
    </source>
</evidence>
<dbReference type="SUPFAM" id="SSF51735">
    <property type="entry name" value="NAD(P)-binding Rossmann-fold domains"/>
    <property type="match status" value="1"/>
</dbReference>
<dbReference type="Proteomes" id="UP000799766">
    <property type="component" value="Unassembled WGS sequence"/>
</dbReference>
<dbReference type="PANTHER" id="PTHR47706">
    <property type="entry name" value="NMRA-LIKE FAMILY PROTEIN"/>
    <property type="match status" value="1"/>
</dbReference>
<evidence type="ECO:0000256" key="1">
    <source>
        <dbReference type="ARBA" id="ARBA00022857"/>
    </source>
</evidence>
<dbReference type="AlphaFoldDB" id="A0A6A6NYK1"/>
<keyword evidence="2" id="KW-0560">Oxidoreductase</keyword>